<feature type="transmembrane region" description="Helical" evidence="14">
    <location>
        <begin position="80"/>
        <end position="102"/>
    </location>
</feature>
<keyword evidence="11" id="KW-0407">Ion channel</keyword>
<evidence type="ECO:0000313" key="17">
    <source>
        <dbReference type="RefSeq" id="XP_013780203.1"/>
    </source>
</evidence>
<dbReference type="Gene3D" id="1.20.120.350">
    <property type="entry name" value="Voltage-gated potassium channels. Chain C"/>
    <property type="match status" value="1"/>
</dbReference>
<dbReference type="RefSeq" id="XP_022248041.1">
    <property type="nucleotide sequence ID" value="XM_022392333.1"/>
</dbReference>
<evidence type="ECO:0000256" key="11">
    <source>
        <dbReference type="ARBA" id="ARBA00023303"/>
    </source>
</evidence>
<evidence type="ECO:0000256" key="6">
    <source>
        <dbReference type="ARBA" id="ARBA00022882"/>
    </source>
</evidence>
<evidence type="ECO:0000256" key="1">
    <source>
        <dbReference type="ARBA" id="ARBA00004651"/>
    </source>
</evidence>
<keyword evidence="7 14" id="KW-1133">Transmembrane helix</keyword>
<evidence type="ECO:0000313" key="18">
    <source>
        <dbReference type="RefSeq" id="XP_022248039.1"/>
    </source>
</evidence>
<keyword evidence="8 13" id="KW-0175">Coiled coil</keyword>
<dbReference type="Proteomes" id="UP000694941">
    <property type="component" value="Unplaced"/>
</dbReference>
<evidence type="ECO:0000313" key="19">
    <source>
        <dbReference type="RefSeq" id="XP_022248040.1"/>
    </source>
</evidence>
<dbReference type="RefSeq" id="XP_013780203.1">
    <property type="nucleotide sequence ID" value="XM_013924749.2"/>
</dbReference>
<dbReference type="InterPro" id="IPR031846">
    <property type="entry name" value="Hvcn1"/>
</dbReference>
<evidence type="ECO:0000256" key="3">
    <source>
        <dbReference type="ARBA" id="ARBA00022448"/>
    </source>
</evidence>
<sequence length="239" mass="26986">MEDTTEKTGDSTSIATNLESDPDIQPLITFRERLTKLLHSYKFQVGVITLVIVDCLLVISELLVDLNILSVNSHSSAPHVLHYLSISILSLFIIEIGAKLYAFRLEFFHHKLELFDAVIVLVSFALDITFRDKESAVSGVGLLIILRLWRVARVLNGIVLSVKTQADHKLAKEQKKRENLEQELARSRDYIAALEEEVETLRRILKDNNIKELPPTVIDNGAFKCTTLNVVAEVNHMIT</sequence>
<evidence type="ECO:0000256" key="14">
    <source>
        <dbReference type="SAM" id="Phobius"/>
    </source>
</evidence>
<evidence type="ECO:0000313" key="20">
    <source>
        <dbReference type="RefSeq" id="XP_022248041.1"/>
    </source>
</evidence>
<proteinExistence type="predicted"/>
<dbReference type="InterPro" id="IPR027359">
    <property type="entry name" value="Volt_channel_dom_sf"/>
</dbReference>
<dbReference type="GeneID" id="106464594"/>
<evidence type="ECO:0000256" key="13">
    <source>
        <dbReference type="SAM" id="Coils"/>
    </source>
</evidence>
<keyword evidence="6" id="KW-0851">Voltage-gated channel</keyword>
<evidence type="ECO:0000256" key="4">
    <source>
        <dbReference type="ARBA" id="ARBA00022475"/>
    </source>
</evidence>
<dbReference type="InterPro" id="IPR005821">
    <property type="entry name" value="Ion_trans_dom"/>
</dbReference>
<name>A0ABM1BE83_LIMPO</name>
<keyword evidence="4" id="KW-1003">Cell membrane</keyword>
<evidence type="ECO:0000256" key="9">
    <source>
        <dbReference type="ARBA" id="ARBA00023065"/>
    </source>
</evidence>
<evidence type="ECO:0000256" key="2">
    <source>
        <dbReference type="ARBA" id="ARBA00015897"/>
    </source>
</evidence>
<evidence type="ECO:0000256" key="5">
    <source>
        <dbReference type="ARBA" id="ARBA00022692"/>
    </source>
</evidence>
<dbReference type="PANTHER" id="PTHR46480:SF1">
    <property type="entry name" value="VOLTAGE-GATED HYDROGEN CHANNEL 1"/>
    <property type="match status" value="1"/>
</dbReference>
<evidence type="ECO:0000256" key="7">
    <source>
        <dbReference type="ARBA" id="ARBA00022989"/>
    </source>
</evidence>
<keyword evidence="3" id="KW-0813">Transport</keyword>
<evidence type="ECO:0000256" key="12">
    <source>
        <dbReference type="ARBA" id="ARBA00031989"/>
    </source>
</evidence>
<feature type="domain" description="Ion transport" evidence="15">
    <location>
        <begin position="43"/>
        <end position="156"/>
    </location>
</feature>
<organism evidence="16 17">
    <name type="scientific">Limulus polyphemus</name>
    <name type="common">Atlantic horseshoe crab</name>
    <dbReference type="NCBI Taxonomy" id="6850"/>
    <lineage>
        <taxon>Eukaryota</taxon>
        <taxon>Metazoa</taxon>
        <taxon>Ecdysozoa</taxon>
        <taxon>Arthropoda</taxon>
        <taxon>Chelicerata</taxon>
        <taxon>Merostomata</taxon>
        <taxon>Xiphosura</taxon>
        <taxon>Limulidae</taxon>
        <taxon>Limulus</taxon>
    </lineage>
</organism>
<dbReference type="RefSeq" id="XP_022248039.1">
    <property type="nucleotide sequence ID" value="XM_022392331.1"/>
</dbReference>
<accession>A0ABM1BE83</accession>
<reference evidence="17 18" key="1">
    <citation type="submission" date="2025-05" db="UniProtKB">
        <authorList>
            <consortium name="RefSeq"/>
        </authorList>
    </citation>
    <scope>IDENTIFICATION</scope>
    <source>
        <tissue evidence="17 18">Muscle</tissue>
    </source>
</reference>
<dbReference type="Pfam" id="PF00520">
    <property type="entry name" value="Ion_trans"/>
    <property type="match status" value="1"/>
</dbReference>
<keyword evidence="16" id="KW-1185">Reference proteome</keyword>
<evidence type="ECO:0000256" key="10">
    <source>
        <dbReference type="ARBA" id="ARBA00023136"/>
    </source>
</evidence>
<dbReference type="RefSeq" id="XP_022248040.1">
    <property type="nucleotide sequence ID" value="XM_022392332.1"/>
</dbReference>
<evidence type="ECO:0000256" key="8">
    <source>
        <dbReference type="ARBA" id="ARBA00023054"/>
    </source>
</evidence>
<evidence type="ECO:0000259" key="15">
    <source>
        <dbReference type="Pfam" id="PF00520"/>
    </source>
</evidence>
<feature type="transmembrane region" description="Helical" evidence="14">
    <location>
        <begin position="41"/>
        <end position="60"/>
    </location>
</feature>
<protein>
    <recommendedName>
        <fullName evidence="2">Voltage-gated hydrogen channel 1</fullName>
    </recommendedName>
    <alternativeName>
        <fullName evidence="12">Hydrogen voltage-gated channel 1</fullName>
    </alternativeName>
</protein>
<keyword evidence="10 14" id="KW-0472">Membrane</keyword>
<keyword evidence="5 14" id="KW-0812">Transmembrane</keyword>
<dbReference type="PANTHER" id="PTHR46480">
    <property type="entry name" value="F20B24.22"/>
    <property type="match status" value="1"/>
</dbReference>
<gene>
    <name evidence="17 18 19 20" type="primary">LOC106464594</name>
</gene>
<comment type="subcellular location">
    <subcellularLocation>
        <location evidence="1">Cell membrane</location>
        <topology evidence="1">Multi-pass membrane protein</topology>
    </subcellularLocation>
</comment>
<dbReference type="SUPFAM" id="SSF81324">
    <property type="entry name" value="Voltage-gated potassium channels"/>
    <property type="match status" value="1"/>
</dbReference>
<keyword evidence="9" id="KW-0406">Ion transport</keyword>
<evidence type="ECO:0000313" key="16">
    <source>
        <dbReference type="Proteomes" id="UP000694941"/>
    </source>
</evidence>
<feature type="coiled-coil region" evidence="13">
    <location>
        <begin position="163"/>
        <end position="211"/>
    </location>
</feature>